<evidence type="ECO:0000313" key="2">
    <source>
        <dbReference type="Proteomes" id="UP001732700"/>
    </source>
</evidence>
<protein>
    <submittedName>
        <fullName evidence="1">Uncharacterized protein</fullName>
    </submittedName>
</protein>
<name>A0ACD6A750_AVESA</name>
<accession>A0ACD6A750</accession>
<organism evidence="1 2">
    <name type="scientific">Avena sativa</name>
    <name type="common">Oat</name>
    <dbReference type="NCBI Taxonomy" id="4498"/>
    <lineage>
        <taxon>Eukaryota</taxon>
        <taxon>Viridiplantae</taxon>
        <taxon>Streptophyta</taxon>
        <taxon>Embryophyta</taxon>
        <taxon>Tracheophyta</taxon>
        <taxon>Spermatophyta</taxon>
        <taxon>Magnoliopsida</taxon>
        <taxon>Liliopsida</taxon>
        <taxon>Poales</taxon>
        <taxon>Poaceae</taxon>
        <taxon>BOP clade</taxon>
        <taxon>Pooideae</taxon>
        <taxon>Poodae</taxon>
        <taxon>Poeae</taxon>
        <taxon>Poeae Chloroplast Group 1 (Aveneae type)</taxon>
        <taxon>Aveninae</taxon>
        <taxon>Avena</taxon>
    </lineage>
</organism>
<dbReference type="Proteomes" id="UP001732700">
    <property type="component" value="Chromosome 7C"/>
</dbReference>
<reference evidence="1" key="2">
    <citation type="submission" date="2025-09" db="UniProtKB">
        <authorList>
            <consortium name="EnsemblPlants"/>
        </authorList>
    </citation>
    <scope>IDENTIFICATION</scope>
</reference>
<dbReference type="EnsemblPlants" id="AVESA.00010b.r2.7CG0700180.1">
    <property type="protein sequence ID" value="AVESA.00010b.r2.7CG0700180.1.CDS"/>
    <property type="gene ID" value="AVESA.00010b.r2.7CG0700180"/>
</dbReference>
<proteinExistence type="predicted"/>
<evidence type="ECO:0000313" key="1">
    <source>
        <dbReference type="EnsemblPlants" id="AVESA.00010b.r2.7CG0700180.1.CDS"/>
    </source>
</evidence>
<keyword evidence="2" id="KW-1185">Reference proteome</keyword>
<sequence length="174" mass="18238">MSAKLCCPSAAFQQKHSPLPVGSRPLHPLDSVSVHQGRRGRLLRSSGAVMEKGNGGEKKVEKETGGEKKVEVGAGGEKNPAAAPACFTKTGGEDASLLDTTKGYFKQLQETSADTHWGCIKNRARLAKEYVAEKTSSVFGRKKVEPEVKGVETPAAAKEEGAKPAAPAAGGESH</sequence>
<reference evidence="1" key="1">
    <citation type="submission" date="2021-05" db="EMBL/GenBank/DDBJ databases">
        <authorList>
            <person name="Scholz U."/>
            <person name="Mascher M."/>
            <person name="Fiebig A."/>
        </authorList>
    </citation>
    <scope>NUCLEOTIDE SEQUENCE [LARGE SCALE GENOMIC DNA]</scope>
</reference>